<feature type="non-terminal residue" evidence="1">
    <location>
        <position position="1"/>
    </location>
</feature>
<protein>
    <submittedName>
        <fullName evidence="1">Uncharacterized protein</fullName>
    </submittedName>
</protein>
<organism evidence="1">
    <name type="scientific">marine sediment metagenome</name>
    <dbReference type="NCBI Taxonomy" id="412755"/>
    <lineage>
        <taxon>unclassified sequences</taxon>
        <taxon>metagenomes</taxon>
        <taxon>ecological metagenomes</taxon>
    </lineage>
</organism>
<accession>X1UX28</accession>
<dbReference type="EMBL" id="BARW01036997">
    <property type="protein sequence ID" value="GAJ22009.1"/>
    <property type="molecule type" value="Genomic_DNA"/>
</dbReference>
<comment type="caution">
    <text evidence="1">The sequence shown here is derived from an EMBL/GenBank/DDBJ whole genome shotgun (WGS) entry which is preliminary data.</text>
</comment>
<reference evidence="1" key="1">
    <citation type="journal article" date="2014" name="Front. Microbiol.">
        <title>High frequency of phylogenetically diverse reductive dehalogenase-homologous genes in deep subseafloor sedimentary metagenomes.</title>
        <authorList>
            <person name="Kawai M."/>
            <person name="Futagami T."/>
            <person name="Toyoda A."/>
            <person name="Takaki Y."/>
            <person name="Nishi S."/>
            <person name="Hori S."/>
            <person name="Arai W."/>
            <person name="Tsubouchi T."/>
            <person name="Morono Y."/>
            <person name="Uchiyama I."/>
            <person name="Ito T."/>
            <person name="Fujiyama A."/>
            <person name="Inagaki F."/>
            <person name="Takami H."/>
        </authorList>
    </citation>
    <scope>NUCLEOTIDE SEQUENCE</scope>
    <source>
        <strain evidence="1">Expedition CK06-06</strain>
    </source>
</reference>
<evidence type="ECO:0000313" key="1">
    <source>
        <dbReference type="EMBL" id="GAJ22009.1"/>
    </source>
</evidence>
<gene>
    <name evidence="1" type="ORF">S12H4_57260</name>
</gene>
<sequence length="145" mass="16980">DIEKIIDEIKKGKKVNKMSNEKTDDERFTAEEKKVQEFMAKPENKGVSYRDAVLEVLDSTEPKKKREFTADEIKKQEQLKVIENYLDANPRATYTSAYKILYKGEQPPSLEEKLIDEYMEKHPESDYKTAVVESLSILKKEEKEE</sequence>
<dbReference type="AlphaFoldDB" id="X1UX28"/>
<proteinExistence type="predicted"/>
<name>X1UX28_9ZZZZ</name>